<evidence type="ECO:0000256" key="7">
    <source>
        <dbReference type="ARBA" id="ARBA00023136"/>
    </source>
</evidence>
<keyword evidence="6" id="KW-1278">Translocase</keyword>
<keyword evidence="5 9" id="KW-0067">ATP-binding</keyword>
<dbReference type="EMBL" id="AFHG01000043">
    <property type="protein sequence ID" value="EGK72130.1"/>
    <property type="molecule type" value="Genomic_DNA"/>
</dbReference>
<protein>
    <submittedName>
        <fullName evidence="9">Cytochrome c biogenesis ATP-binding export protein CcmA</fullName>
    </submittedName>
</protein>
<name>F5RBF9_METUF</name>
<evidence type="ECO:0000256" key="6">
    <source>
        <dbReference type="ARBA" id="ARBA00022967"/>
    </source>
</evidence>
<evidence type="ECO:0000313" key="9">
    <source>
        <dbReference type="EMBL" id="EGK72130.1"/>
    </source>
</evidence>
<dbReference type="GO" id="GO:0017004">
    <property type="term" value="P:cytochrome complex assembly"/>
    <property type="evidence" value="ECO:0007669"/>
    <property type="project" value="UniProtKB-KW"/>
</dbReference>
<evidence type="ECO:0000256" key="2">
    <source>
        <dbReference type="ARBA" id="ARBA00022475"/>
    </source>
</evidence>
<dbReference type="Gene3D" id="3.40.50.300">
    <property type="entry name" value="P-loop containing nucleotide triphosphate hydrolases"/>
    <property type="match status" value="1"/>
</dbReference>
<dbReference type="PROSITE" id="PS50893">
    <property type="entry name" value="ABC_TRANSPORTER_2"/>
    <property type="match status" value="1"/>
</dbReference>
<dbReference type="NCBIfam" id="NF010061">
    <property type="entry name" value="PRK13538.1"/>
    <property type="match status" value="1"/>
</dbReference>
<dbReference type="Pfam" id="PF00005">
    <property type="entry name" value="ABC_tran"/>
    <property type="match status" value="1"/>
</dbReference>
<dbReference type="InterPro" id="IPR005895">
    <property type="entry name" value="ABC_transptr_haem_export_CcmA"/>
</dbReference>
<evidence type="ECO:0000256" key="1">
    <source>
        <dbReference type="ARBA" id="ARBA00022448"/>
    </source>
</evidence>
<dbReference type="Proteomes" id="UP000005019">
    <property type="component" value="Unassembled WGS sequence"/>
</dbReference>
<evidence type="ECO:0000313" key="10">
    <source>
        <dbReference type="Proteomes" id="UP000005019"/>
    </source>
</evidence>
<organism evidence="9 10">
    <name type="scientific">Methyloversatilis universalis (strain ATCC BAA-1314 / DSM 25237 / JCM 13912 / CCUG 52030 / FAM5)</name>
    <dbReference type="NCBI Taxonomy" id="1000565"/>
    <lineage>
        <taxon>Bacteria</taxon>
        <taxon>Pseudomonadati</taxon>
        <taxon>Pseudomonadota</taxon>
        <taxon>Betaproteobacteria</taxon>
        <taxon>Nitrosomonadales</taxon>
        <taxon>Sterolibacteriaceae</taxon>
        <taxon>Methyloversatilis</taxon>
    </lineage>
</organism>
<gene>
    <name evidence="9" type="ORF">METUNv1_01602</name>
</gene>
<evidence type="ECO:0000256" key="4">
    <source>
        <dbReference type="ARBA" id="ARBA00022748"/>
    </source>
</evidence>
<keyword evidence="3" id="KW-0547">Nucleotide-binding</keyword>
<dbReference type="SMART" id="SM00382">
    <property type="entry name" value="AAA"/>
    <property type="match status" value="1"/>
</dbReference>
<proteinExistence type="predicted"/>
<dbReference type="PROSITE" id="PS00211">
    <property type="entry name" value="ABC_TRANSPORTER_1"/>
    <property type="match status" value="1"/>
</dbReference>
<comment type="caution">
    <text evidence="9">The sequence shown here is derived from an EMBL/GenBank/DDBJ whole genome shotgun (WGS) entry which is preliminary data.</text>
</comment>
<dbReference type="SUPFAM" id="SSF52540">
    <property type="entry name" value="P-loop containing nucleoside triphosphate hydrolases"/>
    <property type="match status" value="1"/>
</dbReference>
<keyword evidence="4" id="KW-0201">Cytochrome c-type biogenesis</keyword>
<reference evidence="9 10" key="1">
    <citation type="journal article" date="2011" name="J. Bacteriol.">
        <title>Genome sequence of Methyloversatilis universalis FAM5T, a methylotrophic representative of the order Rhodocyclales.</title>
        <authorList>
            <person name="Kittichotirat W."/>
            <person name="Good N.M."/>
            <person name="Hall R."/>
            <person name="Bringel F."/>
            <person name="Lajus A."/>
            <person name="Medigue C."/>
            <person name="Smalley N.E."/>
            <person name="Beck D."/>
            <person name="Bumgarner R."/>
            <person name="Vuilleumier S."/>
            <person name="Kalyuzhnaya M.G."/>
        </authorList>
    </citation>
    <scope>NUCLEOTIDE SEQUENCE [LARGE SCALE GENOMIC DNA]</scope>
    <source>
        <strain evidence="10">ATCC BAA-1314 / JCM 13912 / FAM5</strain>
    </source>
</reference>
<evidence type="ECO:0000256" key="5">
    <source>
        <dbReference type="ARBA" id="ARBA00022840"/>
    </source>
</evidence>
<dbReference type="OrthoDB" id="9800654at2"/>
<dbReference type="RefSeq" id="WP_008060564.1">
    <property type="nucleotide sequence ID" value="NZ_AFHG01000043.1"/>
</dbReference>
<dbReference type="AlphaFoldDB" id="F5RBF9"/>
<dbReference type="GO" id="GO:0022857">
    <property type="term" value="F:transmembrane transporter activity"/>
    <property type="evidence" value="ECO:0007669"/>
    <property type="project" value="InterPro"/>
</dbReference>
<dbReference type="NCBIfam" id="TIGR01189">
    <property type="entry name" value="ccmA"/>
    <property type="match status" value="1"/>
</dbReference>
<dbReference type="PANTHER" id="PTHR43499">
    <property type="entry name" value="ABC TRANSPORTER I FAMILY MEMBER 1"/>
    <property type="match status" value="1"/>
</dbReference>
<dbReference type="eggNOG" id="COG4133">
    <property type="taxonomic scope" value="Bacteria"/>
</dbReference>
<evidence type="ECO:0000259" key="8">
    <source>
        <dbReference type="PROSITE" id="PS50893"/>
    </source>
</evidence>
<keyword evidence="7" id="KW-0472">Membrane</keyword>
<accession>F5RBF9</accession>
<dbReference type="STRING" id="1000565.METUNv1_01602"/>
<keyword evidence="1" id="KW-0813">Transport</keyword>
<dbReference type="PANTHER" id="PTHR43499:SF1">
    <property type="entry name" value="ABC TRANSPORTER I FAMILY MEMBER 1"/>
    <property type="match status" value="1"/>
</dbReference>
<feature type="domain" description="ABC transporter" evidence="8">
    <location>
        <begin position="9"/>
        <end position="211"/>
    </location>
</feature>
<dbReference type="InterPro" id="IPR003439">
    <property type="entry name" value="ABC_transporter-like_ATP-bd"/>
</dbReference>
<dbReference type="InterPro" id="IPR017871">
    <property type="entry name" value="ABC_transporter-like_CS"/>
</dbReference>
<dbReference type="InterPro" id="IPR003593">
    <property type="entry name" value="AAA+_ATPase"/>
</dbReference>
<dbReference type="InterPro" id="IPR027417">
    <property type="entry name" value="P-loop_NTPase"/>
</dbReference>
<keyword evidence="2" id="KW-1003">Cell membrane</keyword>
<keyword evidence="10" id="KW-1185">Reference proteome</keyword>
<evidence type="ECO:0000256" key="3">
    <source>
        <dbReference type="ARBA" id="ARBA00022741"/>
    </source>
</evidence>
<dbReference type="GO" id="GO:0016887">
    <property type="term" value="F:ATP hydrolysis activity"/>
    <property type="evidence" value="ECO:0007669"/>
    <property type="project" value="InterPro"/>
</dbReference>
<dbReference type="GO" id="GO:0005524">
    <property type="term" value="F:ATP binding"/>
    <property type="evidence" value="ECO:0007669"/>
    <property type="project" value="UniProtKB-KW"/>
</dbReference>
<sequence>MAEATVPLISAHALACTRGSARLFAGLELAVGEGELLQVGGTNGSGKTSLLRILCGLSEAESGELRWRGEPANRAKDAWRAGLLYLGHRNAVKDDFTPLENLRASAAIAGEALGEDTALSALVDIGLGARLDVPARNLSQGQRRRVALARLLCGTRARLWVLDEPFTALDVRAVAQLAGAMADHLRGGGAIIYTTHQPVDIDAPRRALLNLDDYAC</sequence>